<gene>
    <name evidence="2" type="primary">hflK</name>
    <name evidence="3" type="ORF">LB359_12095</name>
    <name evidence="2" type="ORF">SAP056A_002</name>
</gene>
<geneLocation type="plasmid" evidence="2">
    <name>SAP056A</name>
</geneLocation>
<dbReference type="InterPro" id="IPR010982">
    <property type="entry name" value="Lambda_DNA-bd_dom_sf"/>
</dbReference>
<organism evidence="2">
    <name type="scientific">Staphylococcus aureus</name>
    <dbReference type="NCBI Taxonomy" id="1280"/>
    <lineage>
        <taxon>Bacteria</taxon>
        <taxon>Bacillati</taxon>
        <taxon>Bacillota</taxon>
        <taxon>Bacilli</taxon>
        <taxon>Bacillales</taxon>
        <taxon>Staphylococcaceae</taxon>
        <taxon>Staphylococcus</taxon>
    </lineage>
</organism>
<dbReference type="Pfam" id="PF01381">
    <property type="entry name" value="HTH_3"/>
    <property type="match status" value="1"/>
</dbReference>
<dbReference type="PROSITE" id="PS50943">
    <property type="entry name" value="HTH_CROC1"/>
    <property type="match status" value="1"/>
</dbReference>
<dbReference type="EMBL" id="GQ900478">
    <property type="protein sequence ID" value="ACZ69015.1"/>
    <property type="molecule type" value="Genomic_DNA"/>
</dbReference>
<feature type="domain" description="HTH cro/C1-type" evidence="1">
    <location>
        <begin position="14"/>
        <end position="69"/>
    </location>
</feature>
<dbReference type="SUPFAM" id="SSF47413">
    <property type="entry name" value="lambda repressor-like DNA-binding domains"/>
    <property type="match status" value="1"/>
</dbReference>
<sequence>MDNQEMILGLCKELKIIREARGIKQVKVARAIEMDPPLLSRIENMKKPTVTMMELTRILGYYNITLYEFIENNKEYIEKICTCK</sequence>
<evidence type="ECO:0000313" key="3">
    <source>
        <dbReference type="EMBL" id="MCE3363059.1"/>
    </source>
</evidence>
<protein>
    <submittedName>
        <fullName evidence="3">Helix-turn-helix transcriptional regulator</fullName>
    </submittedName>
    <submittedName>
        <fullName evidence="2">HflK protein</fullName>
    </submittedName>
</protein>
<reference evidence="3" key="4">
    <citation type="submission" date="2023-08" db="EMBL/GenBank/DDBJ databases">
        <authorList>
            <person name="Zhao H."/>
            <person name="Wang X."/>
        </authorList>
    </citation>
    <scope>NUCLEOTIDE SEQUENCE</scope>
    <source>
        <strain evidence="3">NC-4</strain>
    </source>
</reference>
<dbReference type="Proteomes" id="UP001200271">
    <property type="component" value="Unassembled WGS sequence"/>
</dbReference>
<keyword evidence="2" id="KW-0614">Plasmid</keyword>
<dbReference type="InterPro" id="IPR001387">
    <property type="entry name" value="Cro/C1-type_HTH"/>
</dbReference>
<dbReference type="PATRIC" id="fig|1280.4791.peg.1785"/>
<dbReference type="AlphaFoldDB" id="D2JDT6"/>
<dbReference type="SMART" id="SM00530">
    <property type="entry name" value="HTH_XRE"/>
    <property type="match status" value="1"/>
</dbReference>
<name>D2JDT6_STAAU</name>
<proteinExistence type="predicted"/>
<reference evidence="2" key="2">
    <citation type="submission" date="2009-12" db="EMBL/GenBank/DDBJ databases">
        <authorList>
            <person name="Summers A.O."/>
            <person name="Shearer J."/>
            <person name="Wireman J."/>
        </authorList>
    </citation>
    <scope>NUCLEOTIDE SEQUENCE</scope>
    <source>
        <strain evidence="2">3041</strain>
        <plasmid evidence="2">SAP056A</plasmid>
    </source>
</reference>
<reference evidence="3" key="3">
    <citation type="journal article" date="2021" name="Front Med (Lausanne)">
        <title>The Prevalence and Determinants of Fusidic Acid Resistance Among Methicillin-Resistant Staphylococcus aureus Clinical Isolates in China.</title>
        <authorList>
            <person name="Zhao H."/>
            <person name="Wang X."/>
            <person name="Wang B."/>
            <person name="Xu Y."/>
            <person name="Rao L."/>
            <person name="Wan B."/>
            <person name="Guo Y."/>
            <person name="Wu X."/>
            <person name="Yu J."/>
            <person name="Chen L."/>
            <person name="Li M."/>
            <person name="Yu F."/>
        </authorList>
    </citation>
    <scope>NUCLEOTIDE SEQUENCE</scope>
    <source>
        <strain evidence="3">NC-4</strain>
    </source>
</reference>
<dbReference type="Gene3D" id="1.10.260.40">
    <property type="entry name" value="lambda repressor-like DNA-binding domains"/>
    <property type="match status" value="1"/>
</dbReference>
<dbReference type="RefSeq" id="WP_060476415.1">
    <property type="nucleotide sequence ID" value="NZ_AP025178.1"/>
</dbReference>
<dbReference type="GO" id="GO:0003677">
    <property type="term" value="F:DNA binding"/>
    <property type="evidence" value="ECO:0007669"/>
    <property type="project" value="InterPro"/>
</dbReference>
<reference evidence="2" key="1">
    <citation type="submission" date="2009-08" db="EMBL/GenBank/DDBJ databases">
        <authorList>
            <person name="Gill J."/>
            <person name="Borman J."/>
            <person name="Shetty J."/>
            <person name="Hostetler J."/>
            <person name="Durkin S."/>
            <person name="Montgomery B."/>
        </authorList>
    </citation>
    <scope>NUCLEOTIDE SEQUENCE</scope>
    <source>
        <strain evidence="2">3041</strain>
        <plasmid evidence="2">SAP056A</plasmid>
    </source>
</reference>
<evidence type="ECO:0000313" key="2">
    <source>
        <dbReference type="EMBL" id="ACZ69015.1"/>
    </source>
</evidence>
<dbReference type="CDD" id="cd00093">
    <property type="entry name" value="HTH_XRE"/>
    <property type="match status" value="1"/>
</dbReference>
<dbReference type="EMBL" id="JAIUEN010000107">
    <property type="protein sequence ID" value="MCE3363059.1"/>
    <property type="molecule type" value="Genomic_DNA"/>
</dbReference>
<evidence type="ECO:0000259" key="1">
    <source>
        <dbReference type="PROSITE" id="PS50943"/>
    </source>
</evidence>
<accession>D2JDT6</accession>